<sequence>MSARTQNFYHNNAPNLQLHKHSSNPIVTGAAGDRLRNIVAKLANTTLSVGHAKSTSNSLMTRSALQPTTGPPGAGSIEDICRDWKAAWGEAYGSKRQDKERGVNRGVTVAFAAIIEWQEGLCLGGDREDLCVDFENTHILERVIPTDDRLTPELLIASATRS</sequence>
<dbReference type="AlphaFoldDB" id="A0A3N4IWV8"/>
<evidence type="ECO:0000313" key="2">
    <source>
        <dbReference type="Proteomes" id="UP000276215"/>
    </source>
</evidence>
<gene>
    <name evidence="1" type="ORF">L873DRAFT_1795519</name>
</gene>
<reference evidence="1 2" key="1">
    <citation type="journal article" date="2018" name="Nat. Ecol. Evol.">
        <title>Pezizomycetes genomes reveal the molecular basis of ectomycorrhizal truffle lifestyle.</title>
        <authorList>
            <person name="Murat C."/>
            <person name="Payen T."/>
            <person name="Noel B."/>
            <person name="Kuo A."/>
            <person name="Morin E."/>
            <person name="Chen J."/>
            <person name="Kohler A."/>
            <person name="Krizsan K."/>
            <person name="Balestrini R."/>
            <person name="Da Silva C."/>
            <person name="Montanini B."/>
            <person name="Hainaut M."/>
            <person name="Levati E."/>
            <person name="Barry K.W."/>
            <person name="Belfiori B."/>
            <person name="Cichocki N."/>
            <person name="Clum A."/>
            <person name="Dockter R.B."/>
            <person name="Fauchery L."/>
            <person name="Guy J."/>
            <person name="Iotti M."/>
            <person name="Le Tacon F."/>
            <person name="Lindquist E.A."/>
            <person name="Lipzen A."/>
            <person name="Malagnac F."/>
            <person name="Mello A."/>
            <person name="Molinier V."/>
            <person name="Miyauchi S."/>
            <person name="Poulain J."/>
            <person name="Riccioni C."/>
            <person name="Rubini A."/>
            <person name="Sitrit Y."/>
            <person name="Splivallo R."/>
            <person name="Traeger S."/>
            <person name="Wang M."/>
            <person name="Zifcakova L."/>
            <person name="Wipf D."/>
            <person name="Zambonelli A."/>
            <person name="Paolocci F."/>
            <person name="Nowrousian M."/>
            <person name="Ottonello S."/>
            <person name="Baldrian P."/>
            <person name="Spatafora J.W."/>
            <person name="Henrissat B."/>
            <person name="Nagy L.G."/>
            <person name="Aury J.M."/>
            <person name="Wincker P."/>
            <person name="Grigoriev I.V."/>
            <person name="Bonfante P."/>
            <person name="Martin F.M."/>
        </authorList>
    </citation>
    <scope>NUCLEOTIDE SEQUENCE [LARGE SCALE GENOMIC DNA]</scope>
    <source>
        <strain evidence="1 2">120613-1</strain>
    </source>
</reference>
<dbReference type="Proteomes" id="UP000276215">
    <property type="component" value="Unassembled WGS sequence"/>
</dbReference>
<evidence type="ECO:0000313" key="1">
    <source>
        <dbReference type="EMBL" id="RPA90366.1"/>
    </source>
</evidence>
<keyword evidence="2" id="KW-1185">Reference proteome</keyword>
<dbReference type="EMBL" id="ML120528">
    <property type="protein sequence ID" value="RPA90366.1"/>
    <property type="molecule type" value="Genomic_DNA"/>
</dbReference>
<protein>
    <submittedName>
        <fullName evidence="1">Uncharacterized protein</fullName>
    </submittedName>
</protein>
<proteinExistence type="predicted"/>
<name>A0A3N4IWV8_9PEZI</name>
<accession>A0A3N4IWV8</accession>
<organism evidence="1 2">
    <name type="scientific">Choiromyces venosus 120613-1</name>
    <dbReference type="NCBI Taxonomy" id="1336337"/>
    <lineage>
        <taxon>Eukaryota</taxon>
        <taxon>Fungi</taxon>
        <taxon>Dikarya</taxon>
        <taxon>Ascomycota</taxon>
        <taxon>Pezizomycotina</taxon>
        <taxon>Pezizomycetes</taxon>
        <taxon>Pezizales</taxon>
        <taxon>Tuberaceae</taxon>
        <taxon>Choiromyces</taxon>
    </lineage>
</organism>